<organism evidence="4 5">
    <name type="scientific">Cerrena zonata</name>
    <dbReference type="NCBI Taxonomy" id="2478898"/>
    <lineage>
        <taxon>Eukaryota</taxon>
        <taxon>Fungi</taxon>
        <taxon>Dikarya</taxon>
        <taxon>Basidiomycota</taxon>
        <taxon>Agaricomycotina</taxon>
        <taxon>Agaricomycetes</taxon>
        <taxon>Polyporales</taxon>
        <taxon>Cerrenaceae</taxon>
        <taxon>Cerrena</taxon>
    </lineage>
</organism>
<dbReference type="PANTHER" id="PTHR21597:SF0">
    <property type="entry name" value="THO COMPLEX SUBUNIT 2"/>
    <property type="match status" value="1"/>
</dbReference>
<dbReference type="Proteomes" id="UP001385951">
    <property type="component" value="Unassembled WGS sequence"/>
</dbReference>
<comment type="caution">
    <text evidence="4">The sequence shown here is derived from an EMBL/GenBank/DDBJ whole genome shotgun (WGS) entry which is preliminary data.</text>
</comment>
<evidence type="ECO:0008006" key="6">
    <source>
        <dbReference type="Google" id="ProtNLM"/>
    </source>
</evidence>
<accession>A0AAW0GPD0</accession>
<dbReference type="GO" id="GO:0006397">
    <property type="term" value="P:mRNA processing"/>
    <property type="evidence" value="ECO:0007669"/>
    <property type="project" value="InterPro"/>
</dbReference>
<dbReference type="Pfam" id="PF16134">
    <property type="entry name" value="THOC2_N"/>
    <property type="match status" value="1"/>
</dbReference>
<protein>
    <recommendedName>
        <fullName evidence="6">THO complex subunit 2</fullName>
    </recommendedName>
</protein>
<dbReference type="GO" id="GO:0003729">
    <property type="term" value="F:mRNA binding"/>
    <property type="evidence" value="ECO:0007669"/>
    <property type="project" value="TreeGrafter"/>
</dbReference>
<gene>
    <name evidence="4" type="ORF">QCA50_000094</name>
</gene>
<evidence type="ECO:0000313" key="5">
    <source>
        <dbReference type="Proteomes" id="UP001385951"/>
    </source>
</evidence>
<keyword evidence="5" id="KW-1185">Reference proteome</keyword>
<dbReference type="PANTHER" id="PTHR21597">
    <property type="entry name" value="THO2 PROTEIN"/>
    <property type="match status" value="1"/>
</dbReference>
<evidence type="ECO:0000313" key="4">
    <source>
        <dbReference type="EMBL" id="KAK7695458.1"/>
    </source>
</evidence>
<evidence type="ECO:0000259" key="3">
    <source>
        <dbReference type="Pfam" id="PF16134"/>
    </source>
</evidence>
<dbReference type="GO" id="GO:0006406">
    <property type="term" value="P:mRNA export from nucleus"/>
    <property type="evidence" value="ECO:0007669"/>
    <property type="project" value="InterPro"/>
</dbReference>
<feature type="domain" description="THO complex subunitTHOC2 N-terminal" evidence="2">
    <location>
        <begin position="732"/>
        <end position="807"/>
    </location>
</feature>
<reference evidence="4 5" key="1">
    <citation type="submission" date="2022-09" db="EMBL/GenBank/DDBJ databases">
        <authorList>
            <person name="Palmer J.M."/>
        </authorList>
    </citation>
    <scope>NUCLEOTIDE SEQUENCE [LARGE SCALE GENOMIC DNA]</scope>
    <source>
        <strain evidence="4 5">DSM 7382</strain>
    </source>
</reference>
<sequence>MDVVQTVQKCIEAWAEDGATKCITFVAPPHSNPSDPDSNEILSTTYQTLLNATLKTWSPKASLTADSFIEFVQSVLTASLPRLPTPIHAELEDVLTDARTASTNAEQAGVKGDETELGVGHADLVAGILNAKESAESDKATLVDIVKRLLAVGVLDPDVCRERLDTSLIANVSLITDKVAFEKKEIRTRTGLFYKQNKFNLLREQSEGFSKLTTEIISSLGAPHSPATGLPVEAESAIVARASATWDRALRLIGYFDLDPNRALDVILDVFSVHLTTHWRFFLAFLSVSPWSSRATRRKPEDRRDVEPDPEQYRGKTLDEILELAELNSGYIAPSPFSPNGSNARVLAQVLGFKFSYYQSPDVTEQTPKSLYLLAALLIREGFITVEDLYLHITPTDEGMNELHKKYLASIRTSITGSQVNQLVLAAPLPPAPEKRGVRPTPMTWLTPAPAPATTAEVKKAPEPKIPKQKVGLIHALFAVGALRPAFALLSKFRWMVDAFPEIADVVLRAVKCSFQPVWNQMYPPKAGTASFSRPRARYSSSGIVTPERRPQLTLWAPTPPCSSTAEFVFFFPKWTERVPKCSSVQDLVDVMEPMLKFVGLYTSRDPQFLIKLTKVGKTVLQDMIEIDAVLKRPSKYVDIEHPKGAFWFKITRLYVLPAIPLIQGNAVCVVDTWALIRHFAHNHRWKLYGEWREHYKTHPELRVAQAVTIQESKKLLRRLSVNTQHFLAGTVAKVVHSNPLVFFEYALGQIMSYDNLGSAFAQSLHFCVIMNFDVLIFLLLDTLANPDKERIKDDGLNPTDWFQSIAALIGMIFRRYNQDLHYVLEYLVHQLQSGQLTDLTVFKELIWKIVGIEPLPSLTNTQVTAMAGGPILRIEAVASAFRGARLDPEEANCNGPSRLGRALVESSTALPLLVLLAQQRQFYVFQSGGSHVKTLAGNFDMIHCILLQYLEFLNDPDVIRPGEYEEKIVPRLRDLNQLYGICPPICMQIIRPILHTKLLEAAKESQEKERIASEEAEKRLKAALREKREPAVTHSRIASPAIGDASTPAESNSTPAKEANGTPMDIVDGSAQNSPPAEESPWLPQLPSVLRRHQSHHSPGCSGYYSVCVRSSDVRNRC</sequence>
<dbReference type="Pfam" id="PF11732">
    <property type="entry name" value="Thoc2"/>
    <property type="match status" value="1"/>
</dbReference>
<feature type="region of interest" description="Disordered" evidence="1">
    <location>
        <begin position="1026"/>
        <end position="1084"/>
    </location>
</feature>
<dbReference type="EMBL" id="JASBNA010000001">
    <property type="protein sequence ID" value="KAK7695458.1"/>
    <property type="molecule type" value="Genomic_DNA"/>
</dbReference>
<feature type="domain" description="THO complex subunit 2 N-terminal" evidence="3">
    <location>
        <begin position="59"/>
        <end position="724"/>
    </location>
</feature>
<dbReference type="AlphaFoldDB" id="A0AAW0GPD0"/>
<dbReference type="InterPro" id="IPR040007">
    <property type="entry name" value="Tho2"/>
</dbReference>
<proteinExistence type="predicted"/>
<dbReference type="GO" id="GO:0000445">
    <property type="term" value="C:THO complex part of transcription export complex"/>
    <property type="evidence" value="ECO:0007669"/>
    <property type="project" value="TreeGrafter"/>
</dbReference>
<evidence type="ECO:0000259" key="2">
    <source>
        <dbReference type="Pfam" id="PF11732"/>
    </source>
</evidence>
<name>A0AAW0GPD0_9APHY</name>
<evidence type="ECO:0000256" key="1">
    <source>
        <dbReference type="SAM" id="MobiDB-lite"/>
    </source>
</evidence>
<dbReference type="InterPro" id="IPR021726">
    <property type="entry name" value="THO_THOC2_N"/>
</dbReference>
<dbReference type="InterPro" id="IPR032302">
    <property type="entry name" value="THOC2_N"/>
</dbReference>